<dbReference type="SUPFAM" id="SSF100950">
    <property type="entry name" value="NagB/RpiA/CoA transferase-like"/>
    <property type="match status" value="1"/>
</dbReference>
<keyword evidence="2 5" id="KW-0238">DNA-binding</keyword>
<dbReference type="SMART" id="SM00420">
    <property type="entry name" value="HTH_DEOR"/>
    <property type="match status" value="1"/>
</dbReference>
<dbReference type="InterPro" id="IPR018356">
    <property type="entry name" value="Tscrpt_reg_HTH_DeoR_CS"/>
</dbReference>
<dbReference type="InterPro" id="IPR014036">
    <property type="entry name" value="DeoR-like_C"/>
</dbReference>
<evidence type="ECO:0000259" key="4">
    <source>
        <dbReference type="PROSITE" id="PS51000"/>
    </source>
</evidence>
<dbReference type="InterPro" id="IPR001034">
    <property type="entry name" value="DeoR_HTH"/>
</dbReference>
<dbReference type="Proteomes" id="UP001057998">
    <property type="component" value="Chromosome 1"/>
</dbReference>
<dbReference type="Gene3D" id="1.10.10.10">
    <property type="entry name" value="Winged helix-like DNA-binding domain superfamily/Winged helix DNA-binding domain"/>
    <property type="match status" value="1"/>
</dbReference>
<evidence type="ECO:0000256" key="2">
    <source>
        <dbReference type="ARBA" id="ARBA00023125"/>
    </source>
</evidence>
<organism evidence="5 6">
    <name type="scientific">Photobacterium atrarenae</name>
    <dbReference type="NCBI Taxonomy" id="865757"/>
    <lineage>
        <taxon>Bacteria</taxon>
        <taxon>Pseudomonadati</taxon>
        <taxon>Pseudomonadota</taxon>
        <taxon>Gammaproteobacteria</taxon>
        <taxon>Vibrionales</taxon>
        <taxon>Vibrionaceae</taxon>
        <taxon>Photobacterium</taxon>
    </lineage>
</organism>
<dbReference type="GO" id="GO:0003677">
    <property type="term" value="F:DNA binding"/>
    <property type="evidence" value="ECO:0007669"/>
    <property type="project" value="UniProtKB-KW"/>
</dbReference>
<dbReference type="InterPro" id="IPR037171">
    <property type="entry name" value="NagB/RpiA_transferase-like"/>
</dbReference>
<dbReference type="NCBIfam" id="NF007961">
    <property type="entry name" value="PRK10681.1"/>
    <property type="match status" value="1"/>
</dbReference>
<evidence type="ECO:0000256" key="1">
    <source>
        <dbReference type="ARBA" id="ARBA00023015"/>
    </source>
</evidence>
<evidence type="ECO:0000256" key="3">
    <source>
        <dbReference type="ARBA" id="ARBA00023163"/>
    </source>
</evidence>
<dbReference type="RefSeq" id="WP_255387795.1">
    <property type="nucleotide sequence ID" value="NZ_CP101508.1"/>
</dbReference>
<keyword evidence="6" id="KW-1185">Reference proteome</keyword>
<dbReference type="PANTHER" id="PTHR30363">
    <property type="entry name" value="HTH-TYPE TRANSCRIPTIONAL REGULATOR SRLR-RELATED"/>
    <property type="match status" value="1"/>
</dbReference>
<sequence>MAETKRERRLQQLNELLASREKVHLKQAAQHLGVSEMTIRRDFSEPSELVSLIGGYIVSKPRNQPGGRYILQEQSGNHVQEKQLIGSIAAAHVAKDQTVFFDNGTTNIHLIEAIDATIPFTGVCFSFNTFMALKKKANCRAILCGGAYDPEHDNFYPLGVQSEIDHLRFDLMFVSAAGIDATMGITCYSYQELPYKLKAIAQSRRKILVADHSKLGVVKSAFVCQLDQIDQFICDGDIPEAYQAALSQAE</sequence>
<dbReference type="SMART" id="SM01134">
    <property type="entry name" value="DeoRC"/>
    <property type="match status" value="1"/>
</dbReference>
<dbReference type="InterPro" id="IPR036388">
    <property type="entry name" value="WH-like_DNA-bd_sf"/>
</dbReference>
<dbReference type="Pfam" id="PF08220">
    <property type="entry name" value="HTH_DeoR"/>
    <property type="match status" value="1"/>
</dbReference>
<keyword evidence="3" id="KW-0804">Transcription</keyword>
<dbReference type="PANTHER" id="PTHR30363:SF8">
    <property type="entry name" value="DEOXYRIBOSE OPERON REPRESSOR"/>
    <property type="match status" value="1"/>
</dbReference>
<dbReference type="PROSITE" id="PS00894">
    <property type="entry name" value="HTH_DEOR_1"/>
    <property type="match status" value="1"/>
</dbReference>
<dbReference type="PROSITE" id="PS51000">
    <property type="entry name" value="HTH_DEOR_2"/>
    <property type="match status" value="1"/>
</dbReference>
<proteinExistence type="predicted"/>
<accession>A0ABY5GBL6</accession>
<dbReference type="InterPro" id="IPR050313">
    <property type="entry name" value="Carb_Metab_HTH_regulators"/>
</dbReference>
<evidence type="ECO:0000313" key="5">
    <source>
        <dbReference type="EMBL" id="UTV26585.1"/>
    </source>
</evidence>
<protein>
    <submittedName>
        <fullName evidence="5">DNA-binding transcriptional repressor DeoR</fullName>
    </submittedName>
</protein>
<name>A0ABY5GBL6_9GAMM</name>
<keyword evidence="1" id="KW-0805">Transcription regulation</keyword>
<evidence type="ECO:0000313" key="6">
    <source>
        <dbReference type="Proteomes" id="UP001057998"/>
    </source>
</evidence>
<dbReference type="Pfam" id="PF00455">
    <property type="entry name" value="DeoRC"/>
    <property type="match status" value="1"/>
</dbReference>
<feature type="domain" description="HTH deoR-type" evidence="4">
    <location>
        <begin position="6"/>
        <end position="58"/>
    </location>
</feature>
<gene>
    <name evidence="5" type="primary">deoR</name>
    <name evidence="5" type="ORF">NNL38_09410</name>
</gene>
<dbReference type="Gene3D" id="3.40.50.1360">
    <property type="match status" value="1"/>
</dbReference>
<dbReference type="EMBL" id="CP101508">
    <property type="protein sequence ID" value="UTV26585.1"/>
    <property type="molecule type" value="Genomic_DNA"/>
</dbReference>
<reference evidence="5" key="1">
    <citation type="submission" date="2022-07" db="EMBL/GenBank/DDBJ databases">
        <title>Genome sequencing of Photobacterium atrarenae GJH2-4.</title>
        <authorList>
            <person name="Park S.-J."/>
        </authorList>
    </citation>
    <scope>NUCLEOTIDE SEQUENCE</scope>
    <source>
        <strain evidence="5">GJH2-4</strain>
    </source>
</reference>